<evidence type="ECO:0000313" key="2">
    <source>
        <dbReference type="RefSeq" id="XP_059606776.1"/>
    </source>
</evidence>
<feature type="compositionally biased region" description="Basic and acidic residues" evidence="1">
    <location>
        <begin position="169"/>
        <end position="184"/>
    </location>
</feature>
<feature type="region of interest" description="Disordered" evidence="1">
    <location>
        <begin position="159"/>
        <end position="186"/>
    </location>
</feature>
<dbReference type="AlphaFoldDB" id="A0AAJ8C250"/>
<evidence type="ECO:0000256" key="1">
    <source>
        <dbReference type="SAM" id="MobiDB-lite"/>
    </source>
</evidence>
<dbReference type="RefSeq" id="XP_059606776.1">
    <property type="nucleotide sequence ID" value="XM_059745264.1"/>
</dbReference>
<proteinExistence type="predicted"/>
<dbReference type="KEGG" id="ang:An16g07160"/>
<dbReference type="GeneID" id="84593496"/>
<reference evidence="2" key="1">
    <citation type="submission" date="2025-02" db="EMBL/GenBank/DDBJ databases">
        <authorList>
            <consortium name="NCBI Genome Project"/>
        </authorList>
    </citation>
    <scope>NUCLEOTIDE SEQUENCE</scope>
</reference>
<organism evidence="2">
    <name type="scientific">Aspergillus niger</name>
    <dbReference type="NCBI Taxonomy" id="5061"/>
    <lineage>
        <taxon>Eukaryota</taxon>
        <taxon>Fungi</taxon>
        <taxon>Dikarya</taxon>
        <taxon>Ascomycota</taxon>
        <taxon>Pezizomycotina</taxon>
        <taxon>Eurotiomycetes</taxon>
        <taxon>Eurotiomycetidae</taxon>
        <taxon>Eurotiales</taxon>
        <taxon>Aspergillaceae</taxon>
        <taxon>Aspergillus</taxon>
        <taxon>Aspergillus subgen. Circumdati</taxon>
    </lineage>
</organism>
<sequence length="233" mass="25509">MLIGGNALFSGGGQLPGSGDVGRIGCWGDLVLWFVVDVLNVCLQGFNLVSGVVVIGDDDGVSVRDISFMKSRWSRHPDHLGNPKIETNLNPGTEFKSKSMTCRADLSLRFHLLKGCCWGFQACESLGVSLLPSEPVIQSVKKHRPETDKRRTHRIHLRQAEHSLIPSKSRREDTGPEKGEEGGGGHRTVIVRYIPELNELNGEEMSLGRVSESLPRRLLNAWLYSSSPGSPGA</sequence>
<dbReference type="VEuPathDB" id="FungiDB:An16g07160"/>
<accession>A0AAJ8C250</accession>
<name>A0AAJ8C250_ASPNG</name>
<reference evidence="2" key="2">
    <citation type="submission" date="2025-08" db="UniProtKB">
        <authorList>
            <consortium name="RefSeq"/>
        </authorList>
    </citation>
    <scope>IDENTIFICATION</scope>
</reference>
<protein>
    <submittedName>
        <fullName evidence="2">Uncharacterized protein</fullName>
    </submittedName>
</protein>
<gene>
    <name evidence="2" type="ORF">An16g07160</name>
</gene>